<accession>B9S2I0</accession>
<name>B9S2I0_RICCO</name>
<dbReference type="Proteomes" id="UP000008311">
    <property type="component" value="Unassembled WGS sequence"/>
</dbReference>
<reference evidence="2" key="1">
    <citation type="journal article" date="2010" name="Nat. Biotechnol.">
        <title>Draft genome sequence of the oilseed species Ricinus communis.</title>
        <authorList>
            <person name="Chan A.P."/>
            <person name="Crabtree J."/>
            <person name="Zhao Q."/>
            <person name="Lorenzi H."/>
            <person name="Orvis J."/>
            <person name="Puiu D."/>
            <person name="Melake-Berhan A."/>
            <person name="Jones K.M."/>
            <person name="Redman J."/>
            <person name="Chen G."/>
            <person name="Cahoon E.B."/>
            <person name="Gedil M."/>
            <person name="Stanke M."/>
            <person name="Haas B.J."/>
            <person name="Wortman J.R."/>
            <person name="Fraser-Liggett C.M."/>
            <person name="Ravel J."/>
            <person name="Rabinowicz P.D."/>
        </authorList>
    </citation>
    <scope>NUCLEOTIDE SEQUENCE [LARGE SCALE GENOMIC DNA]</scope>
    <source>
        <strain evidence="2">cv. Hale</strain>
    </source>
</reference>
<organism evidence="1 2">
    <name type="scientific">Ricinus communis</name>
    <name type="common">Castor bean</name>
    <dbReference type="NCBI Taxonomy" id="3988"/>
    <lineage>
        <taxon>Eukaryota</taxon>
        <taxon>Viridiplantae</taxon>
        <taxon>Streptophyta</taxon>
        <taxon>Embryophyta</taxon>
        <taxon>Tracheophyta</taxon>
        <taxon>Spermatophyta</taxon>
        <taxon>Magnoliopsida</taxon>
        <taxon>eudicotyledons</taxon>
        <taxon>Gunneridae</taxon>
        <taxon>Pentapetalae</taxon>
        <taxon>rosids</taxon>
        <taxon>fabids</taxon>
        <taxon>Malpighiales</taxon>
        <taxon>Euphorbiaceae</taxon>
        <taxon>Acalyphoideae</taxon>
        <taxon>Acalypheae</taxon>
        <taxon>Ricinus</taxon>
    </lineage>
</organism>
<dbReference type="EMBL" id="EQ973849">
    <property type="protein sequence ID" value="EEF42254.1"/>
    <property type="molecule type" value="Genomic_DNA"/>
</dbReference>
<dbReference type="InParanoid" id="B9S2I0"/>
<keyword evidence="2" id="KW-1185">Reference proteome</keyword>
<sequence length="50" mass="5470">MGATPGGMISLHRTNTFGLGLGDRWTSTRLTSYQMFRYYLLAGTAEANIA</sequence>
<dbReference type="AlphaFoldDB" id="B9S2I0"/>
<evidence type="ECO:0000313" key="1">
    <source>
        <dbReference type="EMBL" id="EEF42254.1"/>
    </source>
</evidence>
<proteinExistence type="predicted"/>
<evidence type="ECO:0000313" key="2">
    <source>
        <dbReference type="Proteomes" id="UP000008311"/>
    </source>
</evidence>
<protein>
    <submittedName>
        <fullName evidence="1">Uncharacterized protein</fullName>
    </submittedName>
</protein>
<gene>
    <name evidence="1" type="ORF">RCOM_0699740</name>
</gene>